<evidence type="ECO:0000256" key="14">
    <source>
        <dbReference type="ARBA" id="ARBA00023315"/>
    </source>
</evidence>
<dbReference type="InterPro" id="IPR002048">
    <property type="entry name" value="EF_hand_dom"/>
</dbReference>
<evidence type="ECO:0000313" key="18">
    <source>
        <dbReference type="Ensembl" id="ENSBGRP00000003042.1"/>
    </source>
</evidence>
<dbReference type="InterPro" id="IPR045252">
    <property type="entry name" value="LPCAT1-like"/>
</dbReference>
<dbReference type="UniPathway" id="UPA00085"/>
<evidence type="ECO:0000256" key="16">
    <source>
        <dbReference type="SAM" id="Phobius"/>
    </source>
</evidence>
<evidence type="ECO:0000313" key="19">
    <source>
        <dbReference type="Proteomes" id="UP000694520"/>
    </source>
</evidence>
<evidence type="ECO:0000256" key="1">
    <source>
        <dbReference type="ARBA" id="ARBA00004370"/>
    </source>
</evidence>
<name>A0A8B9WAM8_BOSMU</name>
<feature type="domain" description="EF-hand" evidence="17">
    <location>
        <begin position="368"/>
        <end position="403"/>
    </location>
</feature>
<evidence type="ECO:0000256" key="2">
    <source>
        <dbReference type="ARBA" id="ARBA00005074"/>
    </source>
</evidence>
<evidence type="ECO:0000256" key="6">
    <source>
        <dbReference type="ARBA" id="ARBA00022692"/>
    </source>
</evidence>
<dbReference type="GO" id="GO:0042171">
    <property type="term" value="F:lysophosphatidic acid acyltransferase activity"/>
    <property type="evidence" value="ECO:0007669"/>
    <property type="project" value="TreeGrafter"/>
</dbReference>
<keyword evidence="11 16" id="KW-0472">Membrane</keyword>
<feature type="domain" description="EF-hand" evidence="17">
    <location>
        <begin position="405"/>
        <end position="440"/>
    </location>
</feature>
<dbReference type="Ensembl" id="ENSBGRT00000003462.1">
    <property type="protein sequence ID" value="ENSBGRP00000003042.1"/>
    <property type="gene ID" value="ENSBGRG00000001849.1"/>
</dbReference>
<dbReference type="Gene3D" id="1.10.238.10">
    <property type="entry name" value="EF-hand"/>
    <property type="match status" value="1"/>
</dbReference>
<evidence type="ECO:0000256" key="7">
    <source>
        <dbReference type="ARBA" id="ARBA00022723"/>
    </source>
</evidence>
<dbReference type="GO" id="GO:0008654">
    <property type="term" value="P:phospholipid biosynthetic process"/>
    <property type="evidence" value="ECO:0007669"/>
    <property type="project" value="UniProtKB-KW"/>
</dbReference>
<keyword evidence="10" id="KW-0443">Lipid metabolism</keyword>
<evidence type="ECO:0000256" key="5">
    <source>
        <dbReference type="ARBA" id="ARBA00022679"/>
    </source>
</evidence>
<keyword evidence="7" id="KW-0479">Metal-binding</keyword>
<dbReference type="SMART" id="SM00563">
    <property type="entry name" value="PlsC"/>
    <property type="match status" value="1"/>
</dbReference>
<evidence type="ECO:0000256" key="12">
    <source>
        <dbReference type="ARBA" id="ARBA00023209"/>
    </source>
</evidence>
<organism evidence="18 19">
    <name type="scientific">Bos mutus grunniens</name>
    <name type="common">Wild yak</name>
    <name type="synonym">Bos grunniens</name>
    <dbReference type="NCBI Taxonomy" id="30521"/>
    <lineage>
        <taxon>Eukaryota</taxon>
        <taxon>Metazoa</taxon>
        <taxon>Chordata</taxon>
        <taxon>Craniata</taxon>
        <taxon>Vertebrata</taxon>
        <taxon>Euteleostomi</taxon>
        <taxon>Mammalia</taxon>
        <taxon>Eutheria</taxon>
        <taxon>Laurasiatheria</taxon>
        <taxon>Artiodactyla</taxon>
        <taxon>Ruminantia</taxon>
        <taxon>Pecora</taxon>
        <taxon>Bovidae</taxon>
        <taxon>Bovinae</taxon>
        <taxon>Bos</taxon>
    </lineage>
</organism>
<keyword evidence="6 16" id="KW-0812">Transmembrane</keyword>
<dbReference type="Pfam" id="PF01553">
    <property type="entry name" value="Acyltransferase"/>
    <property type="match status" value="1"/>
</dbReference>
<dbReference type="CDD" id="cd00051">
    <property type="entry name" value="EFh"/>
    <property type="match status" value="2"/>
</dbReference>
<dbReference type="SMART" id="SM00054">
    <property type="entry name" value="EFh"/>
    <property type="match status" value="2"/>
</dbReference>
<evidence type="ECO:0000256" key="9">
    <source>
        <dbReference type="ARBA" id="ARBA00022989"/>
    </source>
</evidence>
<dbReference type="InterPro" id="IPR011992">
    <property type="entry name" value="EF-hand-dom_pair"/>
</dbReference>
<proteinExistence type="inferred from homology"/>
<evidence type="ECO:0000259" key="17">
    <source>
        <dbReference type="PROSITE" id="PS50222"/>
    </source>
</evidence>
<dbReference type="GO" id="GO:0005509">
    <property type="term" value="F:calcium ion binding"/>
    <property type="evidence" value="ECO:0007669"/>
    <property type="project" value="InterPro"/>
</dbReference>
<accession>A0A8B9WAM8</accession>
<evidence type="ECO:0000256" key="10">
    <source>
        <dbReference type="ARBA" id="ARBA00023098"/>
    </source>
</evidence>
<evidence type="ECO:0000256" key="15">
    <source>
        <dbReference type="ARBA" id="ARBA00025707"/>
    </source>
</evidence>
<feature type="transmembrane region" description="Helical" evidence="16">
    <location>
        <begin position="46"/>
        <end position="75"/>
    </location>
</feature>
<dbReference type="InterPro" id="IPR018247">
    <property type="entry name" value="EF_Hand_1_Ca_BS"/>
</dbReference>
<dbReference type="GO" id="GO:0016020">
    <property type="term" value="C:membrane"/>
    <property type="evidence" value="ECO:0007669"/>
    <property type="project" value="UniProtKB-SubCell"/>
</dbReference>
<dbReference type="PROSITE" id="PS00018">
    <property type="entry name" value="EF_HAND_1"/>
    <property type="match status" value="2"/>
</dbReference>
<evidence type="ECO:0000256" key="13">
    <source>
        <dbReference type="ARBA" id="ARBA00023264"/>
    </source>
</evidence>
<dbReference type="PROSITE" id="PS50222">
    <property type="entry name" value="EF_HAND_2"/>
    <property type="match status" value="2"/>
</dbReference>
<dbReference type="Proteomes" id="UP000694520">
    <property type="component" value="Chromosome 3"/>
</dbReference>
<keyword evidence="13" id="KW-1208">Phospholipid metabolism</keyword>
<dbReference type="PRINTS" id="PR00450">
    <property type="entry name" value="RECOVERIN"/>
</dbReference>
<keyword evidence="8" id="KW-0106">Calcium</keyword>
<keyword evidence="9 16" id="KW-1133">Transmembrane helix</keyword>
<dbReference type="SUPFAM" id="SSF47473">
    <property type="entry name" value="EF-hand"/>
    <property type="match status" value="1"/>
</dbReference>
<evidence type="ECO:0000256" key="4">
    <source>
        <dbReference type="ARBA" id="ARBA00022516"/>
    </source>
</evidence>
<keyword evidence="12" id="KW-0594">Phospholipid biosynthesis</keyword>
<reference evidence="18" key="3">
    <citation type="submission" date="2025-09" db="UniProtKB">
        <authorList>
            <consortium name="Ensembl"/>
        </authorList>
    </citation>
    <scope>IDENTIFICATION</scope>
</reference>
<keyword evidence="5" id="KW-0808">Transferase</keyword>
<comment type="pathway">
    <text evidence="15">Phospholipid metabolism.</text>
</comment>
<dbReference type="PANTHER" id="PTHR23063">
    <property type="entry name" value="PHOSPHOLIPID ACYLTRANSFERASE"/>
    <property type="match status" value="1"/>
</dbReference>
<comment type="pathway">
    <text evidence="2">Lipid metabolism; phospholipid metabolism.</text>
</comment>
<dbReference type="GO" id="GO:0005783">
    <property type="term" value="C:endoplasmic reticulum"/>
    <property type="evidence" value="ECO:0007669"/>
    <property type="project" value="TreeGrafter"/>
</dbReference>
<dbReference type="CDD" id="cd07991">
    <property type="entry name" value="LPLAT_LPCAT1-like"/>
    <property type="match status" value="1"/>
</dbReference>
<keyword evidence="19" id="KW-1185">Reference proteome</keyword>
<dbReference type="AlphaFoldDB" id="A0A8B9WAM8"/>
<evidence type="ECO:0000256" key="11">
    <source>
        <dbReference type="ARBA" id="ARBA00023136"/>
    </source>
</evidence>
<comment type="subcellular location">
    <subcellularLocation>
        <location evidence="1">Membrane</location>
    </subcellularLocation>
</comment>
<keyword evidence="14" id="KW-0012">Acyltransferase</keyword>
<dbReference type="Pfam" id="PF00036">
    <property type="entry name" value="EF-hand_1"/>
    <property type="match status" value="1"/>
</dbReference>
<dbReference type="Pfam" id="PF13202">
    <property type="entry name" value="EF-hand_5"/>
    <property type="match status" value="1"/>
</dbReference>
<dbReference type="GO" id="GO:0047184">
    <property type="term" value="F:1-acylglycerophosphocholine O-acyltransferase activity"/>
    <property type="evidence" value="ECO:0007669"/>
    <property type="project" value="UniProtKB-ARBA"/>
</dbReference>
<protein>
    <recommendedName>
        <fullName evidence="17">EF-hand domain-containing protein</fullName>
    </recommendedName>
</protein>
<sequence>GKVGLMAQPTLDFEPGKLDSKTNKSLFPPAVENPFVQHTHISAWRWAYIVLMGTVLVPVRVSCIAFLFIFLWPVAALSTIGRRAQPTKPAKNWRRLAQPTLKFLFQVTFLAGFLVKVKGKKPPEMKPASSWQPALQVTLSGLCESEREYPVAGKFLLSTQPVLVTRDDPNSRKTTREEILKRVTSNRQWPQILIFPEGVCTNRSCLVTFKLGAFSPGVPVQPVLLRYPNPLDTVTWTWQGFTGFQACMLTLSQPFTRVEVEFMPVYIPNVQEKKDPVLFANTVRIIMANALGVPVTDHTYEDCRLMISAGNLQLPMEAGLVEFTKISQNLKLDWDNIHQCLDKYAEIAVASKGGKIGIEEFANYLKLPISKPLQQLFALFDRNNDGTIDFREYVIGLTVLCNPVNTEKILQMSFKLFDLDKDGFITEQELAAILRAAFGVPDLDVSTLFREIAGPNSDRISYRTFKKFALKHPAYAKLFSSYLDLQAAYVYSLPQPVQA</sequence>
<evidence type="ECO:0000256" key="3">
    <source>
        <dbReference type="ARBA" id="ARBA00008655"/>
    </source>
</evidence>
<evidence type="ECO:0000256" key="8">
    <source>
        <dbReference type="ARBA" id="ARBA00022837"/>
    </source>
</evidence>
<reference evidence="18" key="2">
    <citation type="submission" date="2025-08" db="UniProtKB">
        <authorList>
            <consortium name="Ensembl"/>
        </authorList>
    </citation>
    <scope>IDENTIFICATION</scope>
</reference>
<reference evidence="18" key="1">
    <citation type="submission" date="2019-05" db="EMBL/GenBank/DDBJ databases">
        <authorList>
            <person name="Zhang S."/>
            <person name="Liu J."/>
        </authorList>
    </citation>
    <scope>NUCLEOTIDE SEQUENCE [LARGE SCALE GENOMIC DNA]</scope>
</reference>
<dbReference type="GeneTree" id="ENSGT01030000234574"/>
<dbReference type="InterPro" id="IPR002123">
    <property type="entry name" value="Plipid/glycerol_acylTrfase"/>
</dbReference>
<keyword evidence="4" id="KW-0444">Lipid biosynthesis</keyword>
<dbReference type="PANTHER" id="PTHR23063:SF13">
    <property type="entry name" value="LYSOPHOSPHATIDYLCHOLINE ACYLTRANSFERASE 2B"/>
    <property type="match status" value="1"/>
</dbReference>
<comment type="similarity">
    <text evidence="3">Belongs to the 1-acyl-sn-glycerol-3-phosphate acyltransferase family.</text>
</comment>